<feature type="transmembrane region" description="Helical" evidence="7">
    <location>
        <begin position="148"/>
        <end position="170"/>
    </location>
</feature>
<feature type="transmembrane region" description="Helical" evidence="7">
    <location>
        <begin position="94"/>
        <end position="115"/>
    </location>
</feature>
<dbReference type="SUPFAM" id="SSF103473">
    <property type="entry name" value="MFS general substrate transporter"/>
    <property type="match status" value="1"/>
</dbReference>
<evidence type="ECO:0000256" key="6">
    <source>
        <dbReference type="SAM" id="MobiDB-lite"/>
    </source>
</evidence>
<feature type="domain" description="Major facilitator superfamily (MFS) profile" evidence="8">
    <location>
        <begin position="57"/>
        <end position="431"/>
    </location>
</feature>
<dbReference type="InterPro" id="IPR020846">
    <property type="entry name" value="MFS_dom"/>
</dbReference>
<dbReference type="InterPro" id="IPR011701">
    <property type="entry name" value="MFS"/>
</dbReference>
<evidence type="ECO:0000256" key="4">
    <source>
        <dbReference type="ARBA" id="ARBA00022989"/>
    </source>
</evidence>
<feature type="transmembrane region" description="Helical" evidence="7">
    <location>
        <begin position="54"/>
        <end position="74"/>
    </location>
</feature>
<evidence type="ECO:0000256" key="7">
    <source>
        <dbReference type="SAM" id="Phobius"/>
    </source>
</evidence>
<dbReference type="PANTHER" id="PTHR43124:SF5">
    <property type="entry name" value="PURINE RIBONUCLEOSIDE EFFLUX PUMP NEPI"/>
    <property type="match status" value="1"/>
</dbReference>
<feature type="transmembrane region" description="Helical" evidence="7">
    <location>
        <begin position="406"/>
        <end position="427"/>
    </location>
</feature>
<dbReference type="InterPro" id="IPR036259">
    <property type="entry name" value="MFS_trans_sf"/>
</dbReference>
<dbReference type="CDD" id="cd17324">
    <property type="entry name" value="MFS_NepI_like"/>
    <property type="match status" value="1"/>
</dbReference>
<dbReference type="Pfam" id="PF07690">
    <property type="entry name" value="MFS_1"/>
    <property type="match status" value="1"/>
</dbReference>
<feature type="transmembrane region" description="Helical" evidence="7">
    <location>
        <begin position="346"/>
        <end position="366"/>
    </location>
</feature>
<reference evidence="9 10" key="1">
    <citation type="submission" date="2020-06" db="EMBL/GenBank/DDBJ databases">
        <title>Description of novel acetic acid bacteria.</title>
        <authorList>
            <person name="Sombolestani A."/>
        </authorList>
    </citation>
    <scope>NUCLEOTIDE SEQUENCE [LARGE SCALE GENOMIC DNA]</scope>
    <source>
        <strain evidence="9 10">LMG 31431</strain>
    </source>
</reference>
<dbReference type="EMBL" id="JABXXP010000115">
    <property type="protein sequence ID" value="NVN11093.1"/>
    <property type="molecule type" value="Genomic_DNA"/>
</dbReference>
<evidence type="ECO:0000313" key="9">
    <source>
        <dbReference type="EMBL" id="NVN11093.1"/>
    </source>
</evidence>
<proteinExistence type="predicted"/>
<feature type="transmembrane region" description="Helical" evidence="7">
    <location>
        <begin position="122"/>
        <end position="142"/>
    </location>
</feature>
<sequence>MTTYGNGQLTGGRPRPYAAYVPLARPVAHPENIVEFVSQDIASPSEESGPVHPCWSAVFSLSLSVVGFIISEMLPASLLTPIASDLRVTEGMAGQAVTATSMVAVFASLFMAAITRHVDRRVVLLAFAALLIASNLLVAFAFSYPMLLAGRVLLGIGLGGFWSMAAAVSIRLVPPAMVPRALSIIFGGVSVGMVAAVPVGSYLGALIGWRGIFMGSALLALIAFCWQFFVLPSISPRGQSRLATLFELLKRPQVGVGKIGMVLVFGGHFLFFTYLRPFLEGVTGVGADGVAAILLGFGIANIAGTALSGAMIRASLRMTLAAMPLLMASLALGLVTLGGAPPMATLFVAGWGFAFGVFPVAWTTWVTRTVPDETESAGGLQVAVIQASLAAGAGLGGALLDAHGPRGAFAGAGIVLLAAAATVLLYLRPQSGPQPARVTARSPKPAAPLHAGHDNER</sequence>
<keyword evidence="2" id="KW-1003">Cell membrane</keyword>
<dbReference type="InterPro" id="IPR050189">
    <property type="entry name" value="MFS_Efflux_Transporters"/>
</dbReference>
<comment type="subcellular location">
    <subcellularLocation>
        <location evidence="1">Cell membrane</location>
        <topology evidence="1">Multi-pass membrane protein</topology>
    </subcellularLocation>
</comment>
<evidence type="ECO:0000256" key="1">
    <source>
        <dbReference type="ARBA" id="ARBA00004651"/>
    </source>
</evidence>
<dbReference type="GO" id="GO:0022857">
    <property type="term" value="F:transmembrane transporter activity"/>
    <property type="evidence" value="ECO:0007669"/>
    <property type="project" value="InterPro"/>
</dbReference>
<dbReference type="Proteomes" id="UP000534870">
    <property type="component" value="Unassembled WGS sequence"/>
</dbReference>
<feature type="region of interest" description="Disordered" evidence="6">
    <location>
        <begin position="432"/>
        <end position="457"/>
    </location>
</feature>
<evidence type="ECO:0000256" key="2">
    <source>
        <dbReference type="ARBA" id="ARBA00022475"/>
    </source>
</evidence>
<feature type="transmembrane region" description="Helical" evidence="7">
    <location>
        <begin position="182"/>
        <end position="205"/>
    </location>
</feature>
<keyword evidence="4 7" id="KW-1133">Transmembrane helix</keyword>
<evidence type="ECO:0000259" key="8">
    <source>
        <dbReference type="PROSITE" id="PS50850"/>
    </source>
</evidence>
<dbReference type="AlphaFoldDB" id="A0A7Y7M763"/>
<organism evidence="9 10">
    <name type="scientific">Nguyenibacter vanlangensis</name>
    <dbReference type="NCBI Taxonomy" id="1216886"/>
    <lineage>
        <taxon>Bacteria</taxon>
        <taxon>Pseudomonadati</taxon>
        <taxon>Pseudomonadota</taxon>
        <taxon>Alphaproteobacteria</taxon>
        <taxon>Acetobacterales</taxon>
        <taxon>Acetobacteraceae</taxon>
        <taxon>Nguyenibacter</taxon>
    </lineage>
</organism>
<name>A0A7Y7M763_9PROT</name>
<keyword evidence="3 7" id="KW-0812">Transmembrane</keyword>
<feature type="transmembrane region" description="Helical" evidence="7">
    <location>
        <begin position="319"/>
        <end position="340"/>
    </location>
</feature>
<keyword evidence="5 7" id="KW-0472">Membrane</keyword>
<evidence type="ECO:0000256" key="3">
    <source>
        <dbReference type="ARBA" id="ARBA00022692"/>
    </source>
</evidence>
<dbReference type="PANTHER" id="PTHR43124">
    <property type="entry name" value="PURINE EFFLUX PUMP PBUE"/>
    <property type="match status" value="1"/>
</dbReference>
<feature type="transmembrane region" description="Helical" evidence="7">
    <location>
        <begin position="378"/>
        <end position="400"/>
    </location>
</feature>
<accession>A0A7Y7M763</accession>
<evidence type="ECO:0000256" key="5">
    <source>
        <dbReference type="ARBA" id="ARBA00023136"/>
    </source>
</evidence>
<dbReference type="Gene3D" id="1.20.1250.20">
    <property type="entry name" value="MFS general substrate transporter like domains"/>
    <property type="match status" value="1"/>
</dbReference>
<feature type="transmembrane region" description="Helical" evidence="7">
    <location>
        <begin position="255"/>
        <end position="275"/>
    </location>
</feature>
<feature type="transmembrane region" description="Helical" evidence="7">
    <location>
        <begin position="211"/>
        <end position="234"/>
    </location>
</feature>
<dbReference type="PROSITE" id="PS50850">
    <property type="entry name" value="MFS"/>
    <property type="match status" value="1"/>
</dbReference>
<protein>
    <submittedName>
        <fullName evidence="9">MFS transporter</fullName>
    </submittedName>
</protein>
<feature type="transmembrane region" description="Helical" evidence="7">
    <location>
        <begin position="290"/>
        <end position="312"/>
    </location>
</feature>
<gene>
    <name evidence="9" type="ORF">HUK84_08065</name>
</gene>
<comment type="caution">
    <text evidence="9">The sequence shown here is derived from an EMBL/GenBank/DDBJ whole genome shotgun (WGS) entry which is preliminary data.</text>
</comment>
<evidence type="ECO:0000313" key="10">
    <source>
        <dbReference type="Proteomes" id="UP000534870"/>
    </source>
</evidence>
<dbReference type="GO" id="GO:0005886">
    <property type="term" value="C:plasma membrane"/>
    <property type="evidence" value="ECO:0007669"/>
    <property type="project" value="UniProtKB-SubCell"/>
</dbReference>